<protein>
    <recommendedName>
        <fullName evidence="1">Uroporphyrinogen decarboxylase (URO-D) domain-containing protein</fullName>
    </recommendedName>
</protein>
<name>A0A844KWM6_9FIRM</name>
<evidence type="ECO:0000259" key="1">
    <source>
        <dbReference type="Pfam" id="PF01208"/>
    </source>
</evidence>
<feature type="non-terminal residue" evidence="2">
    <location>
        <position position="254"/>
    </location>
</feature>
<gene>
    <name evidence="2" type="ORF">GMD52_05730</name>
</gene>
<feature type="domain" description="Uroporphyrinogen decarboxylase (URO-D)" evidence="1">
    <location>
        <begin position="174"/>
        <end position="246"/>
    </location>
</feature>
<evidence type="ECO:0000313" key="3">
    <source>
        <dbReference type="Proteomes" id="UP000449193"/>
    </source>
</evidence>
<dbReference type="Pfam" id="PF01208">
    <property type="entry name" value="URO-D"/>
    <property type="match status" value="1"/>
</dbReference>
<organism evidence="2 3">
    <name type="scientific">Ruthenibacterium lactatiformans</name>
    <dbReference type="NCBI Taxonomy" id="1550024"/>
    <lineage>
        <taxon>Bacteria</taxon>
        <taxon>Bacillati</taxon>
        <taxon>Bacillota</taxon>
        <taxon>Clostridia</taxon>
        <taxon>Eubacteriales</taxon>
        <taxon>Oscillospiraceae</taxon>
        <taxon>Ruthenibacterium</taxon>
    </lineage>
</organism>
<dbReference type="GO" id="GO:0004853">
    <property type="term" value="F:uroporphyrinogen decarboxylase activity"/>
    <property type="evidence" value="ECO:0007669"/>
    <property type="project" value="InterPro"/>
</dbReference>
<dbReference type="RefSeq" id="WP_155202835.1">
    <property type="nucleotide sequence ID" value="NZ_WMZR01000005.1"/>
</dbReference>
<dbReference type="InterPro" id="IPR038071">
    <property type="entry name" value="UROD/MetE-like_sf"/>
</dbReference>
<sequence length="254" mass="29775">MTNRERFIRTLRCEKIGGQVPTFELVFFLTMEAFGQVHPSHRYYAQWNQMSAGEKKLHMKNMAQLYIDTAQRYGHSAIFIHPNPEGFENTQWLLEEIRDISGNEYYIMMHGDTTQKIPGGNNMMEFSVRMYEEPETLHEESKKKMERLLALAEKLDSHGHLLDGFALCSDYCFNVNPFFSPEQFDEFIVPYLKETIAEYRRMGYYTIKHSDGNILPVLKQIAACNPHAIVPFPVSWTVKMKKKQKETQDILSYH</sequence>
<dbReference type="Gene3D" id="3.20.20.210">
    <property type="match status" value="1"/>
</dbReference>
<dbReference type="SUPFAM" id="SSF51726">
    <property type="entry name" value="UROD/MetE-like"/>
    <property type="match status" value="1"/>
</dbReference>
<reference evidence="2 3" key="1">
    <citation type="journal article" date="2019" name="Nat. Med.">
        <title>A library of human gut bacterial isolates paired with longitudinal multiomics data enables mechanistic microbiome research.</title>
        <authorList>
            <person name="Poyet M."/>
            <person name="Groussin M."/>
            <person name="Gibbons S.M."/>
            <person name="Avila-Pacheco J."/>
            <person name="Jiang X."/>
            <person name="Kearney S.M."/>
            <person name="Perrotta A.R."/>
            <person name="Berdy B."/>
            <person name="Zhao S."/>
            <person name="Lieberman T.D."/>
            <person name="Swanson P.K."/>
            <person name="Smith M."/>
            <person name="Roesemann S."/>
            <person name="Alexander J.E."/>
            <person name="Rich S.A."/>
            <person name="Livny J."/>
            <person name="Vlamakis H."/>
            <person name="Clish C."/>
            <person name="Bullock K."/>
            <person name="Deik A."/>
            <person name="Scott J."/>
            <person name="Pierce K.A."/>
            <person name="Xavier R.J."/>
            <person name="Alm E.J."/>
        </authorList>
    </citation>
    <scope>NUCLEOTIDE SEQUENCE [LARGE SCALE GENOMIC DNA]</scope>
    <source>
        <strain evidence="2 3">BIOML-A7</strain>
    </source>
</reference>
<proteinExistence type="predicted"/>
<comment type="caution">
    <text evidence="2">The sequence shown here is derived from an EMBL/GenBank/DDBJ whole genome shotgun (WGS) entry which is preliminary data.</text>
</comment>
<accession>A0A844KWM6</accession>
<evidence type="ECO:0000313" key="2">
    <source>
        <dbReference type="EMBL" id="MTS51036.1"/>
    </source>
</evidence>
<dbReference type="EMBL" id="WMZR01000005">
    <property type="protein sequence ID" value="MTS51036.1"/>
    <property type="molecule type" value="Genomic_DNA"/>
</dbReference>
<dbReference type="Proteomes" id="UP000449193">
    <property type="component" value="Unassembled WGS sequence"/>
</dbReference>
<dbReference type="GO" id="GO:0006779">
    <property type="term" value="P:porphyrin-containing compound biosynthetic process"/>
    <property type="evidence" value="ECO:0007669"/>
    <property type="project" value="InterPro"/>
</dbReference>
<dbReference type="InterPro" id="IPR000257">
    <property type="entry name" value="Uroporphyrinogen_deCOase"/>
</dbReference>
<dbReference type="AlphaFoldDB" id="A0A844KWM6"/>